<proteinExistence type="predicted"/>
<dbReference type="EMBL" id="VLNY01000025">
    <property type="protein sequence ID" value="KAA0016751.1"/>
    <property type="molecule type" value="Genomic_DNA"/>
</dbReference>
<name>A0A5A7S4M9_9NOCA</name>
<evidence type="ECO:0000313" key="1">
    <source>
        <dbReference type="EMBL" id="KAA0016751.1"/>
    </source>
</evidence>
<comment type="caution">
    <text evidence="1">The sequence shown here is derived from an EMBL/GenBank/DDBJ whole genome shotgun (WGS) entry which is preliminary data.</text>
</comment>
<organism evidence="1 2">
    <name type="scientific">Antrihabitans cavernicola</name>
    <dbReference type="NCBI Taxonomy" id="2495913"/>
    <lineage>
        <taxon>Bacteria</taxon>
        <taxon>Bacillati</taxon>
        <taxon>Actinomycetota</taxon>
        <taxon>Actinomycetes</taxon>
        <taxon>Mycobacteriales</taxon>
        <taxon>Nocardiaceae</taxon>
        <taxon>Antrihabitans</taxon>
    </lineage>
</organism>
<dbReference type="InterPro" id="IPR021226">
    <property type="entry name" value="Phage_gene29"/>
</dbReference>
<evidence type="ECO:0000313" key="2">
    <source>
        <dbReference type="Proteomes" id="UP000322244"/>
    </source>
</evidence>
<dbReference type="OrthoDB" id="4764777at2"/>
<sequence length="179" mass="20030">MSGYPTLESCDQSDPKSAFQWAFVALPFSGSTPLMVQDEVRPEWSALFHDLGFRHHPELQTKKVQMPFRGQQNTMNGAVRVVGIDEPDADASVIQDPAALTAFEQEMQLERYRQIGRIGGRDAESDGAAVWDDFNPADHTVSYVCGYLHRAPIAVKRRVIAAEQLGKKRQGILNRFRGI</sequence>
<dbReference type="RefSeq" id="WP_149433131.1">
    <property type="nucleotide sequence ID" value="NZ_VLNY01000025.1"/>
</dbReference>
<reference evidence="1 2" key="1">
    <citation type="submission" date="2019-07" db="EMBL/GenBank/DDBJ databases">
        <title>Rhodococcus cavernicolus sp. nov., isolated from a cave.</title>
        <authorList>
            <person name="Lee S.D."/>
        </authorList>
    </citation>
    <scope>NUCLEOTIDE SEQUENCE [LARGE SCALE GENOMIC DNA]</scope>
    <source>
        <strain evidence="1 2">C1-24</strain>
    </source>
</reference>
<protein>
    <submittedName>
        <fullName evidence="1">DUF2744 domain-containing protein</fullName>
    </submittedName>
</protein>
<keyword evidence="2" id="KW-1185">Reference proteome</keyword>
<dbReference type="Proteomes" id="UP000322244">
    <property type="component" value="Unassembled WGS sequence"/>
</dbReference>
<gene>
    <name evidence="1" type="ORF">FOY51_25735</name>
</gene>
<accession>A0A5A7S4M9</accession>
<dbReference type="Pfam" id="PF10910">
    <property type="entry name" value="Phage_gene29"/>
    <property type="match status" value="1"/>
</dbReference>
<dbReference type="AlphaFoldDB" id="A0A5A7S4M9"/>